<dbReference type="Proteomes" id="UP001606302">
    <property type="component" value="Unassembled WGS sequence"/>
</dbReference>
<evidence type="ECO:0000313" key="8">
    <source>
        <dbReference type="Proteomes" id="UP001606302"/>
    </source>
</evidence>
<comment type="caution">
    <text evidence="7">The sequence shown here is derived from an EMBL/GenBank/DDBJ whole genome shotgun (WGS) entry which is preliminary data.</text>
</comment>
<keyword evidence="8" id="KW-1185">Reference proteome</keyword>
<feature type="chain" id="PRO_5044971485" description="Peptidyl-prolyl cis-trans isomerase" evidence="4">
    <location>
        <begin position="27"/>
        <end position="224"/>
    </location>
</feature>
<dbReference type="InterPro" id="IPR002130">
    <property type="entry name" value="Cyclophilin-type_PPIase_dom"/>
</dbReference>
<dbReference type="RefSeq" id="WP_394512557.1">
    <property type="nucleotide sequence ID" value="NZ_JBIGHX010000006.1"/>
</dbReference>
<dbReference type="PROSITE" id="PS50072">
    <property type="entry name" value="CSA_PPIASE_2"/>
    <property type="match status" value="1"/>
</dbReference>
<keyword evidence="3 4" id="KW-0413">Isomerase</keyword>
<evidence type="ECO:0000259" key="6">
    <source>
        <dbReference type="PROSITE" id="PS50072"/>
    </source>
</evidence>
<comment type="similarity">
    <text evidence="1 4">Belongs to the cyclophilin-type PPIase family.</text>
</comment>
<evidence type="ECO:0000256" key="3">
    <source>
        <dbReference type="ARBA" id="ARBA00023235"/>
    </source>
</evidence>
<feature type="compositionally biased region" description="Gly residues" evidence="5">
    <location>
        <begin position="29"/>
        <end position="40"/>
    </location>
</feature>
<dbReference type="GO" id="GO:0003755">
    <property type="term" value="F:peptidyl-prolyl cis-trans isomerase activity"/>
    <property type="evidence" value="ECO:0007669"/>
    <property type="project" value="UniProtKB-EC"/>
</dbReference>
<dbReference type="SUPFAM" id="SSF50891">
    <property type="entry name" value="Cyclophilin-like"/>
    <property type="match status" value="1"/>
</dbReference>
<protein>
    <recommendedName>
        <fullName evidence="4">Peptidyl-prolyl cis-trans isomerase</fullName>
        <shortName evidence="4">PPIase</shortName>
        <ecNumber evidence="4">5.2.1.8</ecNumber>
    </recommendedName>
</protein>
<dbReference type="Gene3D" id="2.40.100.10">
    <property type="entry name" value="Cyclophilin-like"/>
    <property type="match status" value="1"/>
</dbReference>
<keyword evidence="2 4" id="KW-0697">Rotamase</keyword>
<evidence type="ECO:0000256" key="2">
    <source>
        <dbReference type="ARBA" id="ARBA00023110"/>
    </source>
</evidence>
<comment type="function">
    <text evidence="4">PPIases accelerate the folding of proteins. It catalyzes the cis-trans isomerization of proline imidic peptide bonds in oligopeptides.</text>
</comment>
<sequence length="224" mass="22935">MALNRLHRRPLLALAASLALSLTACGGGGGSGGDSGGGGTTPTPPAPGSVTLTVTHKVRLTTTQGVIEIGLDRTHAPVTVDNFLKYVNDGFYNGTVFHRVINGFVIQGGGVARNGAGALQEKTPTYAPIALESRTGLSNLRGTLAMARTNAPDSATSQFFVNVVDNNGTGLNNLNYQSSASPGYAVFGQVTAGLDVVDKIKAVSTNSSDVPLVDVTITEAKVIP</sequence>
<dbReference type="InterPro" id="IPR029000">
    <property type="entry name" value="Cyclophilin-like_dom_sf"/>
</dbReference>
<feature type="domain" description="PPIase cyclophilin-type" evidence="6">
    <location>
        <begin position="65"/>
        <end position="222"/>
    </location>
</feature>
<keyword evidence="4" id="KW-0732">Signal</keyword>
<dbReference type="PROSITE" id="PS00170">
    <property type="entry name" value="CSA_PPIASE_1"/>
    <property type="match status" value="1"/>
</dbReference>
<proteinExistence type="inferred from homology"/>
<name>A0ABW7GNT8_9BURK</name>
<accession>A0ABW7GNT8</accession>
<organism evidence="7 8">
    <name type="scientific">Pelomonas lactea</name>
    <dbReference type="NCBI Taxonomy" id="3299030"/>
    <lineage>
        <taxon>Bacteria</taxon>
        <taxon>Pseudomonadati</taxon>
        <taxon>Pseudomonadota</taxon>
        <taxon>Betaproteobacteria</taxon>
        <taxon>Burkholderiales</taxon>
        <taxon>Sphaerotilaceae</taxon>
        <taxon>Roseateles</taxon>
    </lineage>
</organism>
<feature type="region of interest" description="Disordered" evidence="5">
    <location>
        <begin position="29"/>
        <end position="50"/>
    </location>
</feature>
<evidence type="ECO:0000256" key="5">
    <source>
        <dbReference type="SAM" id="MobiDB-lite"/>
    </source>
</evidence>
<dbReference type="InterPro" id="IPR044665">
    <property type="entry name" value="E_coli_cyclophilin_A-like"/>
</dbReference>
<dbReference type="PROSITE" id="PS51257">
    <property type="entry name" value="PROKAR_LIPOPROTEIN"/>
    <property type="match status" value="1"/>
</dbReference>
<dbReference type="InterPro" id="IPR020892">
    <property type="entry name" value="Cyclophilin-type_PPIase_CS"/>
</dbReference>
<gene>
    <name evidence="7" type="ORF">ACG04Q_18145</name>
</gene>
<dbReference type="Pfam" id="PF00160">
    <property type="entry name" value="Pro_isomerase"/>
    <property type="match status" value="1"/>
</dbReference>
<dbReference type="EMBL" id="JBIGHX010000006">
    <property type="protein sequence ID" value="MFG6463502.1"/>
    <property type="molecule type" value="Genomic_DNA"/>
</dbReference>
<dbReference type="EC" id="5.2.1.8" evidence="4"/>
<comment type="catalytic activity">
    <reaction evidence="4">
        <text>[protein]-peptidylproline (omega=180) = [protein]-peptidylproline (omega=0)</text>
        <dbReference type="Rhea" id="RHEA:16237"/>
        <dbReference type="Rhea" id="RHEA-COMP:10747"/>
        <dbReference type="Rhea" id="RHEA-COMP:10748"/>
        <dbReference type="ChEBI" id="CHEBI:83833"/>
        <dbReference type="ChEBI" id="CHEBI:83834"/>
        <dbReference type="EC" id="5.2.1.8"/>
    </reaction>
</comment>
<evidence type="ECO:0000256" key="1">
    <source>
        <dbReference type="ARBA" id="ARBA00007365"/>
    </source>
</evidence>
<feature type="signal peptide" evidence="4">
    <location>
        <begin position="1"/>
        <end position="26"/>
    </location>
</feature>
<evidence type="ECO:0000256" key="4">
    <source>
        <dbReference type="RuleBase" id="RU363019"/>
    </source>
</evidence>
<evidence type="ECO:0000313" key="7">
    <source>
        <dbReference type="EMBL" id="MFG6463502.1"/>
    </source>
</evidence>
<dbReference type="PANTHER" id="PTHR43246">
    <property type="entry name" value="PEPTIDYL-PROLYL CIS-TRANS ISOMERASE CYP38, CHLOROPLASTIC"/>
    <property type="match status" value="1"/>
</dbReference>
<dbReference type="PRINTS" id="PR00153">
    <property type="entry name" value="CSAPPISMRASE"/>
</dbReference>
<reference evidence="7 8" key="1">
    <citation type="submission" date="2024-08" db="EMBL/GenBank/DDBJ databases">
        <authorList>
            <person name="Lu H."/>
        </authorList>
    </citation>
    <scope>NUCLEOTIDE SEQUENCE [LARGE SCALE GENOMIC DNA]</scope>
    <source>
        <strain evidence="7 8">DXS20W</strain>
    </source>
</reference>